<evidence type="ECO:0000256" key="13">
    <source>
        <dbReference type="ARBA" id="ARBA00023125"/>
    </source>
</evidence>
<evidence type="ECO:0000256" key="1">
    <source>
        <dbReference type="ARBA" id="ARBA00004147"/>
    </source>
</evidence>
<comment type="function">
    <text evidence="17">Strong activator of the late viral genes promoters. Acts as a suppressor of RNA-mediated gene silencing, also known as post-transcriptional gene silencing (PTGS), a mechanism of plant viral defense that limits the accumulation of viral RNAs. Also suppresses the host basal defense by interacting with and inhibiting SNF1 kinase, a key regulator of cell metabolism implicated in innate antiviral defense. Determines pathogenicity.</text>
</comment>
<gene>
    <name evidence="19" type="primary">C2</name>
</gene>
<evidence type="ECO:0000256" key="11">
    <source>
        <dbReference type="ARBA" id="ARBA00022771"/>
    </source>
</evidence>
<name>A0A6G9IXZ8_9GEMI</name>
<protein>
    <recommendedName>
        <fullName evidence="4 17">Transcriptional activator protein</fullName>
        <shortName evidence="17">TrAP</shortName>
    </recommendedName>
</protein>
<evidence type="ECO:0000256" key="16">
    <source>
        <dbReference type="ARBA" id="ARBA00023280"/>
    </source>
</evidence>
<evidence type="ECO:0000256" key="15">
    <source>
        <dbReference type="ARBA" id="ARBA00023200"/>
    </source>
</evidence>
<sequence length="135" mass="15506">MRSSSPSNSHCTQVPIKIQHRAAKQKLQRRKRIDLNCGCSYYLSLNCRNHGFTHRGTHHCASGTEWRLYLGNRQSPIFQHHGTLEETVQLQPRHHHSTTPIQPQPKEGTGDSQVFHDLQDLDNLTASDWSFLKSL</sequence>
<keyword evidence="8 17" id="KW-0945">Host-virus interaction</keyword>
<reference evidence="19" key="1">
    <citation type="journal article" name="Virol. J.">
        <title>Metagenomic analyses and genetic diversity of Tomato leaf curl Arusha virus affecting tomato plants in Kenya.</title>
        <authorList>
            <person name="Avedi E.K."/>
            <person name="Adediji A.O."/>
            <person name="Kilalo D.C."/>
            <person name="Olubayo F.M."/>
            <person name="Macharia I."/>
            <person name="Ateka E.M."/>
            <person name="Machuka E.M."/>
            <person name="Mutuku J.M."/>
        </authorList>
    </citation>
    <scope>NUCLEOTIDE SEQUENCE</scope>
    <source>
        <strain evidence="19">Kenya-Meru-Buuri_Tom46-2018</strain>
    </source>
</reference>
<evidence type="ECO:0000256" key="10">
    <source>
        <dbReference type="ARBA" id="ARBA00022723"/>
    </source>
</evidence>
<dbReference type="GO" id="GO:0005198">
    <property type="term" value="F:structural molecule activity"/>
    <property type="evidence" value="ECO:0007669"/>
    <property type="project" value="InterPro"/>
</dbReference>
<dbReference type="GO" id="GO:0030430">
    <property type="term" value="C:host cell cytoplasm"/>
    <property type="evidence" value="ECO:0007669"/>
    <property type="project" value="UniProtKB-SubCell"/>
</dbReference>
<dbReference type="GO" id="GO:0019028">
    <property type="term" value="C:viral capsid"/>
    <property type="evidence" value="ECO:0007669"/>
    <property type="project" value="InterPro"/>
</dbReference>
<dbReference type="InterPro" id="IPR000942">
    <property type="entry name" value="Gemini_AL2"/>
</dbReference>
<organism evidence="19">
    <name type="scientific">Tomato leaf curl virus</name>
    <dbReference type="NCBI Taxonomy" id="28350"/>
    <lineage>
        <taxon>Viruses</taxon>
        <taxon>Monodnaviria</taxon>
        <taxon>Shotokuvirae</taxon>
        <taxon>Cressdnaviricota</taxon>
        <taxon>Repensiviricetes</taxon>
        <taxon>Geplafuvirales</taxon>
        <taxon>Geminiviridae</taxon>
        <taxon>Begomovirus</taxon>
        <taxon>Begomovirus solanumaustraliaense</taxon>
    </lineage>
</organism>
<evidence type="ECO:0000256" key="12">
    <source>
        <dbReference type="ARBA" id="ARBA00022833"/>
    </source>
</evidence>
<comment type="similarity">
    <text evidence="3 17">Belongs to the geminiviridae transcriptional activator protein family.</text>
</comment>
<proteinExistence type="inferred from homology"/>
<evidence type="ECO:0000256" key="9">
    <source>
        <dbReference type="ARBA" id="ARBA00022632"/>
    </source>
</evidence>
<evidence type="ECO:0000256" key="7">
    <source>
        <dbReference type="ARBA" id="ARBA00022562"/>
    </source>
</evidence>
<dbReference type="GO" id="GO:0052170">
    <property type="term" value="P:symbiont-mediated suppression of host innate immune response"/>
    <property type="evidence" value="ECO:0007669"/>
    <property type="project" value="UniProtKB-KW"/>
</dbReference>
<dbReference type="EMBL" id="MN894495">
    <property type="protein sequence ID" value="QIQ31308.1"/>
    <property type="molecule type" value="Genomic_DNA"/>
</dbReference>
<accession>A0A6G9IXZ8</accession>
<evidence type="ECO:0000256" key="17">
    <source>
        <dbReference type="RuleBase" id="RU363028"/>
    </source>
</evidence>
<evidence type="ECO:0000256" key="2">
    <source>
        <dbReference type="ARBA" id="ARBA00004192"/>
    </source>
</evidence>
<keyword evidence="16" id="KW-0899">Viral immunoevasion</keyword>
<keyword evidence="9" id="KW-1090">Inhibition of host innate immune response by virus</keyword>
<keyword evidence="12 17" id="KW-0862">Zinc</keyword>
<comment type="subcellular location">
    <subcellularLocation>
        <location evidence="2 17">Host cytoplasm</location>
    </subcellularLocation>
    <subcellularLocation>
        <location evidence="1 17">Host nucleus</location>
    </subcellularLocation>
</comment>
<dbReference type="GO" id="GO:0003677">
    <property type="term" value="F:DNA binding"/>
    <property type="evidence" value="ECO:0007669"/>
    <property type="project" value="UniProtKB-KW"/>
</dbReference>
<evidence type="ECO:0000256" key="14">
    <source>
        <dbReference type="ARBA" id="ARBA00023159"/>
    </source>
</evidence>
<keyword evidence="6" id="KW-0597">Phosphoprotein</keyword>
<evidence type="ECO:0000313" key="19">
    <source>
        <dbReference type="EMBL" id="QIQ31308.1"/>
    </source>
</evidence>
<keyword evidence="13 17" id="KW-0238">DNA-binding</keyword>
<dbReference type="GO" id="GO:0042025">
    <property type="term" value="C:host cell nucleus"/>
    <property type="evidence" value="ECO:0007669"/>
    <property type="project" value="UniProtKB-SubCell"/>
</dbReference>
<comment type="domain">
    <text evidence="17">The zinc finger and the transactivation region are involved in PTGS suppression.</text>
</comment>
<keyword evidence="7 17" id="KW-1048">Host nucleus</keyword>
<keyword evidence="14 17" id="KW-0010">Activator</keyword>
<keyword evidence="5 17" id="KW-0941">Suppressor of RNA silencing</keyword>
<keyword evidence="10 17" id="KW-0479">Metal-binding</keyword>
<evidence type="ECO:0000256" key="8">
    <source>
        <dbReference type="ARBA" id="ARBA00022581"/>
    </source>
</evidence>
<dbReference type="Pfam" id="PF01440">
    <property type="entry name" value="Gemini_AL2"/>
    <property type="match status" value="1"/>
</dbReference>
<evidence type="ECO:0000256" key="18">
    <source>
        <dbReference type="SAM" id="MobiDB-lite"/>
    </source>
</evidence>
<comment type="subunit">
    <text evidence="17">Monomer. Homodimer. Homooligomer. Self-interaction correlates with nuclear localization and efficient activation of transcription.</text>
</comment>
<feature type="region of interest" description="Disordered" evidence="18">
    <location>
        <begin position="89"/>
        <end position="113"/>
    </location>
</feature>
<evidence type="ECO:0000256" key="5">
    <source>
        <dbReference type="ARBA" id="ARBA00022463"/>
    </source>
</evidence>
<dbReference type="PRINTS" id="PR00230">
    <property type="entry name" value="GEMCOATAL2"/>
</dbReference>
<dbReference type="GO" id="GO:0008270">
    <property type="term" value="F:zinc ion binding"/>
    <property type="evidence" value="ECO:0007669"/>
    <property type="project" value="UniProtKB-KW"/>
</dbReference>
<evidence type="ECO:0000256" key="6">
    <source>
        <dbReference type="ARBA" id="ARBA00022553"/>
    </source>
</evidence>
<evidence type="ECO:0000256" key="3">
    <source>
        <dbReference type="ARBA" id="ARBA00007672"/>
    </source>
</evidence>
<keyword evidence="15 17" id="KW-1035">Host cytoplasm</keyword>
<keyword evidence="11 17" id="KW-0863">Zinc-finger</keyword>
<evidence type="ECO:0000256" key="4">
    <source>
        <dbReference type="ARBA" id="ARBA00014388"/>
    </source>
</evidence>